<feature type="domain" description="B box-type" evidence="3">
    <location>
        <begin position="150"/>
        <end position="196"/>
    </location>
</feature>
<evidence type="ECO:0000313" key="4">
    <source>
        <dbReference type="Proteomes" id="UP000694864"/>
    </source>
</evidence>
<name>A0ABM0ZBP6_CAMSA</name>
<dbReference type="Proteomes" id="UP000694864">
    <property type="component" value="Chromosome 5"/>
</dbReference>
<feature type="domain" description="B box-type" evidence="3">
    <location>
        <begin position="42"/>
        <end position="87"/>
    </location>
</feature>
<reference evidence="5" key="2">
    <citation type="submission" date="2025-08" db="UniProtKB">
        <authorList>
            <consortium name="RefSeq"/>
        </authorList>
    </citation>
    <scope>IDENTIFICATION</scope>
    <source>
        <tissue evidence="5">Leaf</tissue>
    </source>
</reference>
<dbReference type="PROSITE" id="PS50119">
    <property type="entry name" value="ZF_BBOX"/>
    <property type="match status" value="2"/>
</dbReference>
<accession>A0ABM0ZBP6</accession>
<evidence type="ECO:0000259" key="3">
    <source>
        <dbReference type="PROSITE" id="PS50119"/>
    </source>
</evidence>
<gene>
    <name evidence="5" type="primary">LOC104789350</name>
</gene>
<dbReference type="GeneID" id="104789350"/>
<feature type="region of interest" description="Disordered" evidence="2">
    <location>
        <begin position="222"/>
        <end position="255"/>
    </location>
</feature>
<dbReference type="SMART" id="SM00336">
    <property type="entry name" value="BBOX"/>
    <property type="match status" value="2"/>
</dbReference>
<protein>
    <submittedName>
        <fullName evidence="5">Zinc finger protein CONSTANS-like</fullName>
    </submittedName>
</protein>
<evidence type="ECO:0000256" key="1">
    <source>
        <dbReference type="PROSITE-ProRule" id="PRU00024"/>
    </source>
</evidence>
<keyword evidence="1" id="KW-0862">Zinc</keyword>
<proteinExistence type="predicted"/>
<evidence type="ECO:0000313" key="5">
    <source>
        <dbReference type="RefSeq" id="XP_010513368.1"/>
    </source>
</evidence>
<keyword evidence="4" id="KW-1185">Reference proteome</keyword>
<keyword evidence="1" id="KW-0863">Zinc-finger</keyword>
<reference evidence="4" key="1">
    <citation type="journal article" date="2014" name="Nat. Commun.">
        <title>The emerging biofuel crop Camelina sativa retains a highly undifferentiated hexaploid genome structure.</title>
        <authorList>
            <person name="Kagale S."/>
            <person name="Koh C."/>
            <person name="Nixon J."/>
            <person name="Bollina V."/>
            <person name="Clarke W.E."/>
            <person name="Tuteja R."/>
            <person name="Spillane C."/>
            <person name="Robinson S.J."/>
            <person name="Links M.G."/>
            <person name="Clarke C."/>
            <person name="Higgins E.E."/>
            <person name="Huebert T."/>
            <person name="Sharpe A.G."/>
            <person name="Parkin I.A."/>
        </authorList>
    </citation>
    <scope>NUCLEOTIDE SEQUENCE [LARGE SCALE GENOMIC DNA]</scope>
    <source>
        <strain evidence="4">cv. DH55</strain>
    </source>
</reference>
<sequence length="268" mass="30870">MAQACHSCKHSADVIHCVTESLNFCLTCDYLRHCNNLHAEHVRYQVCDNCKRNPALLLCCDDEKALCQSCYSCYFKCTTLRHRIQLLNRFPPPHHNTTNQHHEHAHMPHVVQNSNHDNHEHEHVVGHHHQRRAGMFEMSCNGNNNCERWMFAMRCESCLASNAVVYCRGHDKLLCHNCDRVFHLHEAVPPHVRCMLCGNCKRPSRNFLIGAAGHQFTFPPTIHPPAAPEEVSASPSTGLNQQDNDLRDDSFRDNEYSQDRYDFSWFGG</sequence>
<dbReference type="InterPro" id="IPR000315">
    <property type="entry name" value="Znf_B-box"/>
</dbReference>
<organism evidence="4 5">
    <name type="scientific">Camelina sativa</name>
    <name type="common">False flax</name>
    <name type="synonym">Myagrum sativum</name>
    <dbReference type="NCBI Taxonomy" id="90675"/>
    <lineage>
        <taxon>Eukaryota</taxon>
        <taxon>Viridiplantae</taxon>
        <taxon>Streptophyta</taxon>
        <taxon>Embryophyta</taxon>
        <taxon>Tracheophyta</taxon>
        <taxon>Spermatophyta</taxon>
        <taxon>Magnoliopsida</taxon>
        <taxon>eudicotyledons</taxon>
        <taxon>Gunneridae</taxon>
        <taxon>Pentapetalae</taxon>
        <taxon>rosids</taxon>
        <taxon>malvids</taxon>
        <taxon>Brassicales</taxon>
        <taxon>Brassicaceae</taxon>
        <taxon>Camelineae</taxon>
        <taxon>Camelina</taxon>
    </lineage>
</organism>
<dbReference type="RefSeq" id="XP_010513368.1">
    <property type="nucleotide sequence ID" value="XM_010515066.1"/>
</dbReference>
<feature type="compositionally biased region" description="Basic and acidic residues" evidence="2">
    <location>
        <begin position="244"/>
        <end position="255"/>
    </location>
</feature>
<evidence type="ECO:0000256" key="2">
    <source>
        <dbReference type="SAM" id="MobiDB-lite"/>
    </source>
</evidence>
<keyword evidence="1" id="KW-0479">Metal-binding</keyword>